<protein>
    <recommendedName>
        <fullName evidence="6">ADP-dependent (S)-NAD(P)H-hydrate dehydratase</fullName>
        <ecNumber evidence="6">4.2.1.136</ecNumber>
    </recommendedName>
    <alternativeName>
        <fullName evidence="6">ADP-dependent NAD(P)HX dehydratase</fullName>
    </alternativeName>
</protein>
<evidence type="ECO:0000256" key="6">
    <source>
        <dbReference type="HAMAP-Rule" id="MF_01965"/>
    </source>
</evidence>
<evidence type="ECO:0000259" key="7">
    <source>
        <dbReference type="PROSITE" id="PS51383"/>
    </source>
</evidence>
<evidence type="ECO:0000256" key="4">
    <source>
        <dbReference type="ARBA" id="ARBA00023027"/>
    </source>
</evidence>
<dbReference type="EMBL" id="CADCWD010000069">
    <property type="protein sequence ID" value="CAA9540518.1"/>
    <property type="molecule type" value="Genomic_DNA"/>
</dbReference>
<dbReference type="GO" id="GO:0005524">
    <property type="term" value="F:ATP binding"/>
    <property type="evidence" value="ECO:0007669"/>
    <property type="project" value="UniProtKB-KW"/>
</dbReference>
<keyword evidence="4 6" id="KW-0520">NAD</keyword>
<sequence length="293" mass="30462">MTDPEILDAELLRRFPLPHHPDDGDKEDRGRLLVVAGSRELPGAALLAGIAALRAGAGKLQIATAASIAVQIGVAAPEARVIGLEETEAGCIAESEIDRLLEWAGAAQAVLLGCGLQHGGPLETLLDRLFEARLDVPLVLDAAVLGSLAERADALKAWPGGSILLPHAGEMARLLDYEREEVSADPLAAARRAAETFGAVTLIKGEYSHVVSPDGQAFRFKGGGVGLATSGSGDTLAGIVGGLAARGADPLTAVMWGVYLHGEAGRRLATKHGRVGFLARELLDYVPALMEGR</sequence>
<feature type="binding site" evidence="6">
    <location>
        <position position="167"/>
    </location>
    <ligand>
        <name>(6S)-NADPHX</name>
        <dbReference type="ChEBI" id="CHEBI:64076"/>
    </ligand>
</feature>
<dbReference type="EC" id="4.2.1.136" evidence="6"/>
<dbReference type="InterPro" id="IPR029056">
    <property type="entry name" value="Ribokinase-like"/>
</dbReference>
<dbReference type="GO" id="GO:0110051">
    <property type="term" value="P:metabolite repair"/>
    <property type="evidence" value="ECO:0007669"/>
    <property type="project" value="TreeGrafter"/>
</dbReference>
<gene>
    <name evidence="6" type="primary">nnrD</name>
    <name evidence="8" type="ORF">AVDCRST_MAG23-2011</name>
</gene>
<dbReference type="PANTHER" id="PTHR12592">
    <property type="entry name" value="ATP-DEPENDENT (S)-NAD(P)H-HYDRATE DEHYDRATASE FAMILY MEMBER"/>
    <property type="match status" value="1"/>
</dbReference>
<dbReference type="CDD" id="cd01171">
    <property type="entry name" value="YXKO-related"/>
    <property type="match status" value="1"/>
</dbReference>
<evidence type="ECO:0000313" key="8">
    <source>
        <dbReference type="EMBL" id="CAA9540518.1"/>
    </source>
</evidence>
<dbReference type="SUPFAM" id="SSF53613">
    <property type="entry name" value="Ribokinase-like"/>
    <property type="match status" value="1"/>
</dbReference>
<dbReference type="Pfam" id="PF01256">
    <property type="entry name" value="Carb_kinase"/>
    <property type="match status" value="1"/>
</dbReference>
<dbReference type="HAMAP" id="MF_01965">
    <property type="entry name" value="NADHX_dehydratase"/>
    <property type="match status" value="1"/>
</dbReference>
<feature type="binding site" evidence="6">
    <location>
        <position position="233"/>
    </location>
    <ligand>
        <name>AMP</name>
        <dbReference type="ChEBI" id="CHEBI:456215"/>
    </ligand>
</feature>
<accession>A0A6J4U7U4</accession>
<comment type="cofactor">
    <cofactor evidence="6">
        <name>Mg(2+)</name>
        <dbReference type="ChEBI" id="CHEBI:18420"/>
    </cofactor>
</comment>
<keyword evidence="5 6" id="KW-0456">Lyase</keyword>
<dbReference type="GO" id="GO:0052855">
    <property type="term" value="F:ADP-dependent NAD(P)H-hydrate dehydratase activity"/>
    <property type="evidence" value="ECO:0007669"/>
    <property type="project" value="UniProtKB-UniRule"/>
</dbReference>
<name>A0A6J4U7U4_9SPHN</name>
<dbReference type="PANTHER" id="PTHR12592:SF0">
    <property type="entry name" value="ATP-DEPENDENT (S)-NAD(P)H-HYDRATE DEHYDRATASE"/>
    <property type="match status" value="1"/>
</dbReference>
<evidence type="ECO:0000256" key="5">
    <source>
        <dbReference type="ARBA" id="ARBA00023239"/>
    </source>
</evidence>
<comment type="subunit">
    <text evidence="6">Homotetramer.</text>
</comment>
<dbReference type="PROSITE" id="PS51383">
    <property type="entry name" value="YJEF_C_3"/>
    <property type="match status" value="1"/>
</dbReference>
<comment type="similarity">
    <text evidence="6">Belongs to the NnrD/CARKD family.</text>
</comment>
<keyword evidence="1 6" id="KW-0547">Nucleotide-binding</keyword>
<proteinExistence type="inferred from homology"/>
<dbReference type="InterPro" id="IPR000631">
    <property type="entry name" value="CARKD"/>
</dbReference>
<organism evidence="8">
    <name type="scientific">uncultured Sphingosinicella sp</name>
    <dbReference type="NCBI Taxonomy" id="478748"/>
    <lineage>
        <taxon>Bacteria</taxon>
        <taxon>Pseudomonadati</taxon>
        <taxon>Pseudomonadota</taxon>
        <taxon>Alphaproteobacteria</taxon>
        <taxon>Sphingomonadales</taxon>
        <taxon>Sphingosinicellaceae</taxon>
        <taxon>Sphingosinicella</taxon>
        <taxon>environmental samples</taxon>
    </lineage>
</organism>
<feature type="binding site" evidence="6">
    <location>
        <position position="115"/>
    </location>
    <ligand>
        <name>(6S)-NADPHX</name>
        <dbReference type="ChEBI" id="CHEBI:64076"/>
    </ligand>
</feature>
<feature type="binding site" evidence="6">
    <location>
        <position position="234"/>
    </location>
    <ligand>
        <name>(6S)-NADPHX</name>
        <dbReference type="ChEBI" id="CHEBI:64076"/>
    </ligand>
</feature>
<dbReference type="GO" id="GO:0052856">
    <property type="term" value="F:NAD(P)HX epimerase activity"/>
    <property type="evidence" value="ECO:0007669"/>
    <property type="project" value="TreeGrafter"/>
</dbReference>
<evidence type="ECO:0000256" key="2">
    <source>
        <dbReference type="ARBA" id="ARBA00022840"/>
    </source>
</evidence>
<evidence type="ECO:0000256" key="3">
    <source>
        <dbReference type="ARBA" id="ARBA00022857"/>
    </source>
</evidence>
<keyword evidence="3 6" id="KW-0521">NADP</keyword>
<dbReference type="Gene3D" id="3.40.1190.20">
    <property type="match status" value="1"/>
</dbReference>
<dbReference type="GO" id="GO:0046496">
    <property type="term" value="P:nicotinamide nucleotide metabolic process"/>
    <property type="evidence" value="ECO:0007669"/>
    <property type="project" value="UniProtKB-UniRule"/>
</dbReference>
<feature type="domain" description="YjeF C-terminal" evidence="7">
    <location>
        <begin position="9"/>
        <end position="293"/>
    </location>
</feature>
<keyword evidence="2 6" id="KW-0067">ATP-binding</keyword>
<feature type="binding site" evidence="6">
    <location>
        <position position="44"/>
    </location>
    <ligand>
        <name>(6S)-NADPHX</name>
        <dbReference type="ChEBI" id="CHEBI:64076"/>
    </ligand>
</feature>
<dbReference type="NCBIfam" id="TIGR00196">
    <property type="entry name" value="yjeF_cterm"/>
    <property type="match status" value="1"/>
</dbReference>
<evidence type="ECO:0000256" key="1">
    <source>
        <dbReference type="ARBA" id="ARBA00022741"/>
    </source>
</evidence>
<comment type="catalytic activity">
    <reaction evidence="6">
        <text>(6S)-NADPHX + ADP = AMP + phosphate + NADPH + H(+)</text>
        <dbReference type="Rhea" id="RHEA:32235"/>
        <dbReference type="ChEBI" id="CHEBI:15378"/>
        <dbReference type="ChEBI" id="CHEBI:43474"/>
        <dbReference type="ChEBI" id="CHEBI:57783"/>
        <dbReference type="ChEBI" id="CHEBI:64076"/>
        <dbReference type="ChEBI" id="CHEBI:456215"/>
        <dbReference type="ChEBI" id="CHEBI:456216"/>
        <dbReference type="EC" id="4.2.1.136"/>
    </reaction>
</comment>
<comment type="function">
    <text evidence="6">Catalyzes the dehydration of the S-form of NAD(P)HX at the expense of ADP, which is converted to AMP. Together with NAD(P)HX epimerase, which catalyzes the epimerization of the S- and R-forms, the enzyme allows the repair of both epimers of NAD(P)HX, a damaged form of NAD(P)H that is a result of enzymatic or heat-dependent hydration.</text>
</comment>
<feature type="binding site" evidence="6">
    <location>
        <begin position="204"/>
        <end position="208"/>
    </location>
    <ligand>
        <name>AMP</name>
        <dbReference type="ChEBI" id="CHEBI:456215"/>
    </ligand>
</feature>
<reference evidence="8" key="1">
    <citation type="submission" date="2020-02" db="EMBL/GenBank/DDBJ databases">
        <authorList>
            <person name="Meier V. D."/>
        </authorList>
    </citation>
    <scope>NUCLEOTIDE SEQUENCE</scope>
    <source>
        <strain evidence="8">AVDCRST_MAG23</strain>
    </source>
</reference>
<dbReference type="AlphaFoldDB" id="A0A6J4U7U4"/>
<comment type="catalytic activity">
    <reaction evidence="6">
        <text>(6S)-NADHX + ADP = AMP + phosphate + NADH + H(+)</text>
        <dbReference type="Rhea" id="RHEA:32223"/>
        <dbReference type="ChEBI" id="CHEBI:15378"/>
        <dbReference type="ChEBI" id="CHEBI:43474"/>
        <dbReference type="ChEBI" id="CHEBI:57945"/>
        <dbReference type="ChEBI" id="CHEBI:64074"/>
        <dbReference type="ChEBI" id="CHEBI:456215"/>
        <dbReference type="ChEBI" id="CHEBI:456216"/>
        <dbReference type="EC" id="4.2.1.136"/>
    </reaction>
</comment>